<proteinExistence type="predicted"/>
<protein>
    <submittedName>
        <fullName evidence="2">Uncharacterized protein</fullName>
    </submittedName>
</protein>
<dbReference type="AlphaFoldDB" id="D5UY51"/>
<evidence type="ECO:0000313" key="2">
    <source>
        <dbReference type="EMBL" id="ADG78158.1"/>
    </source>
</evidence>
<dbReference type="HOGENOM" id="CLU_1282746_0_0_11"/>
<reference evidence="2 3" key="2">
    <citation type="journal article" date="2011" name="Stand. Genomic Sci.">
        <title>Complete genome sequence of Tsukamurella paurometabola type strain (no. 33).</title>
        <authorList>
            <person name="Munk A.C."/>
            <person name="Lapidus A."/>
            <person name="Lucas S."/>
            <person name="Nolan M."/>
            <person name="Tice H."/>
            <person name="Cheng J.F."/>
            <person name="Del Rio T.G."/>
            <person name="Goodwin L."/>
            <person name="Pitluck S."/>
            <person name="Liolios K."/>
            <person name="Huntemann M."/>
            <person name="Ivanova N."/>
            <person name="Mavromatis K."/>
            <person name="Mikhailova N."/>
            <person name="Pati A."/>
            <person name="Chen A."/>
            <person name="Palaniappan K."/>
            <person name="Tapia R."/>
            <person name="Han C."/>
            <person name="Land M."/>
            <person name="Hauser L."/>
            <person name="Chang Y.J."/>
            <person name="Jeffries C.D."/>
            <person name="Brettin T."/>
            <person name="Yasawong M."/>
            <person name="Brambilla E.M."/>
            <person name="Rohde M."/>
            <person name="Sikorski J."/>
            <person name="Goker M."/>
            <person name="Detter J.C."/>
            <person name="Woyke T."/>
            <person name="Bristow J."/>
            <person name="Eisen J.A."/>
            <person name="Markowitz V."/>
            <person name="Hugenholtz P."/>
            <person name="Kyrpides N.C."/>
            <person name="Klenk H.P."/>
        </authorList>
    </citation>
    <scope>NUCLEOTIDE SEQUENCE [LARGE SCALE GENOMIC DNA]</scope>
    <source>
        <strain evidence="3">ATCC 8368 / DSM 20162 / CCUG 35730 / CIP 100753 / JCM 10117 / KCTC 9821 / NBRC 16120 / NCIMB 702349 / NCTC 13040</strain>
    </source>
</reference>
<feature type="transmembrane region" description="Helical" evidence="1">
    <location>
        <begin position="85"/>
        <end position="105"/>
    </location>
</feature>
<accession>D5UY51</accession>
<dbReference type="Proteomes" id="UP000001213">
    <property type="component" value="Chromosome"/>
</dbReference>
<sequence length="215" mass="23063">MSGEWWRTEAALSRVLPPRLAGAVLAAPRGASVIVRWVLRRRPSGKAFPHHRDMTVLAWFLVAMTVLEGAVLDVVLRAILGPSPWVWLALVAHLLGVYLLIAAYAGMVTRPHTLDGGILRLRTGLGTEVAIALSSVEDATAGRYPGFDQSAWRVDDSGDATLACGDANLRLSLTCGSTVMVNACPWPAPRTVHVTVDEPRLMARAIAEAQQLATA</sequence>
<reference evidence="3" key="1">
    <citation type="submission" date="2010-03" db="EMBL/GenBank/DDBJ databases">
        <title>The complete chromosome of Tsukamurella paurometabola DSM 20162.</title>
        <authorList>
            <consortium name="US DOE Joint Genome Institute (JGI-PGF)"/>
            <person name="Lucas S."/>
            <person name="Copeland A."/>
            <person name="Lapidus A."/>
            <person name="Glavina del Rio T."/>
            <person name="Dalin E."/>
            <person name="Tice H."/>
            <person name="Bruce D."/>
            <person name="Goodwin L."/>
            <person name="Pitluck S."/>
            <person name="Kyrpides N."/>
            <person name="Mavromatis K."/>
            <person name="Ivanova N."/>
            <person name="Mikhailova N."/>
            <person name="Munk A.C."/>
            <person name="Brettin T."/>
            <person name="Detter J.C."/>
            <person name="Tapia R."/>
            <person name="Han C."/>
            <person name="Larimer F."/>
            <person name="Land M."/>
            <person name="Hauser L."/>
            <person name="Markowitz V."/>
            <person name="Cheng J.-F."/>
            <person name="Hugenholtz P."/>
            <person name="Woyke T."/>
            <person name="Wu D."/>
            <person name="Jando M."/>
            <person name="Brambilla E."/>
            <person name="Klenk H.-P."/>
            <person name="Eisen J.A."/>
        </authorList>
    </citation>
    <scope>NUCLEOTIDE SEQUENCE [LARGE SCALE GENOMIC DNA]</scope>
    <source>
        <strain evidence="3">ATCC 8368 / DSM 20162 / CCUG 35730 / CIP 100753 / JCM 10117 / KCTC 9821 / NBRC 16120 / NCIMB 702349 / NCTC 13040</strain>
    </source>
</reference>
<dbReference type="RefSeq" id="WP_013126190.1">
    <property type="nucleotide sequence ID" value="NC_014158.1"/>
</dbReference>
<feature type="transmembrane region" description="Helical" evidence="1">
    <location>
        <begin position="20"/>
        <end position="39"/>
    </location>
</feature>
<organism evidence="2 3">
    <name type="scientific">Tsukamurella paurometabola (strain ATCC 8368 / DSM 20162 / CCUG 35730 / CIP 100753 / JCM 10117 / KCTC 9821 / NBRC 16120 / NCIMB 702349 / NCTC 13040)</name>
    <name type="common">Corynebacterium paurometabolum</name>
    <dbReference type="NCBI Taxonomy" id="521096"/>
    <lineage>
        <taxon>Bacteria</taxon>
        <taxon>Bacillati</taxon>
        <taxon>Actinomycetota</taxon>
        <taxon>Actinomycetes</taxon>
        <taxon>Mycobacteriales</taxon>
        <taxon>Tsukamurellaceae</taxon>
        <taxon>Tsukamurella</taxon>
    </lineage>
</organism>
<dbReference type="KEGG" id="tpr:Tpau_1535"/>
<keyword evidence="1" id="KW-0812">Transmembrane</keyword>
<keyword evidence="1" id="KW-1133">Transmembrane helix</keyword>
<gene>
    <name evidence="2" type="ordered locus">Tpau_1535</name>
</gene>
<dbReference type="EMBL" id="CP001966">
    <property type="protein sequence ID" value="ADG78158.1"/>
    <property type="molecule type" value="Genomic_DNA"/>
</dbReference>
<keyword evidence="1" id="KW-0472">Membrane</keyword>
<name>D5UY51_TSUPD</name>
<evidence type="ECO:0000256" key="1">
    <source>
        <dbReference type="SAM" id="Phobius"/>
    </source>
</evidence>
<keyword evidence="3" id="KW-1185">Reference proteome</keyword>
<feature type="transmembrane region" description="Helical" evidence="1">
    <location>
        <begin position="59"/>
        <end position="79"/>
    </location>
</feature>
<dbReference type="STRING" id="521096.Tpau_1535"/>
<evidence type="ECO:0000313" key="3">
    <source>
        <dbReference type="Proteomes" id="UP000001213"/>
    </source>
</evidence>